<name>A0A0G1AZK4_9BACT</name>
<protein>
    <submittedName>
        <fullName evidence="2">Uncharacterized protein</fullName>
    </submittedName>
</protein>
<evidence type="ECO:0000256" key="1">
    <source>
        <dbReference type="SAM" id="Phobius"/>
    </source>
</evidence>
<sequence>MGGGEFKMAAKKMKKSDDMMSMYSCCTQPYGIVHVLGGVGLGFLLVAYFSIGGLMLWGWVLVAVSLVGHLMGKAKCC</sequence>
<dbReference type="STRING" id="1618356.UU93_C0033G0002"/>
<evidence type="ECO:0000313" key="2">
    <source>
        <dbReference type="EMBL" id="KKS30673.1"/>
    </source>
</evidence>
<accession>A0A0G1AZK4</accession>
<proteinExistence type="predicted"/>
<feature type="transmembrane region" description="Helical" evidence="1">
    <location>
        <begin position="54"/>
        <end position="72"/>
    </location>
</feature>
<organism evidence="2 3">
    <name type="scientific">Candidatus Amesbacteria bacterium GW2011_GWA2_42_12</name>
    <dbReference type="NCBI Taxonomy" id="1618356"/>
    <lineage>
        <taxon>Bacteria</taxon>
        <taxon>Candidatus Amesiibacteriota</taxon>
    </lineage>
</organism>
<keyword evidence="1" id="KW-0472">Membrane</keyword>
<keyword evidence="1" id="KW-1133">Transmembrane helix</keyword>
<evidence type="ECO:0000313" key="3">
    <source>
        <dbReference type="Proteomes" id="UP000034160"/>
    </source>
</evidence>
<reference evidence="2 3" key="1">
    <citation type="journal article" date="2015" name="Nature">
        <title>rRNA introns, odd ribosomes, and small enigmatic genomes across a large radiation of phyla.</title>
        <authorList>
            <person name="Brown C.T."/>
            <person name="Hug L.A."/>
            <person name="Thomas B.C."/>
            <person name="Sharon I."/>
            <person name="Castelle C.J."/>
            <person name="Singh A."/>
            <person name="Wilkins M.J."/>
            <person name="Williams K.H."/>
            <person name="Banfield J.F."/>
        </authorList>
    </citation>
    <scope>NUCLEOTIDE SEQUENCE [LARGE SCALE GENOMIC DNA]</scope>
</reference>
<dbReference type="Proteomes" id="UP000034160">
    <property type="component" value="Unassembled WGS sequence"/>
</dbReference>
<dbReference type="EMBL" id="LCCN01000033">
    <property type="protein sequence ID" value="KKS30673.1"/>
    <property type="molecule type" value="Genomic_DNA"/>
</dbReference>
<keyword evidence="1" id="KW-0812">Transmembrane</keyword>
<gene>
    <name evidence="2" type="ORF">UU93_C0033G0002</name>
</gene>
<comment type="caution">
    <text evidence="2">The sequence shown here is derived from an EMBL/GenBank/DDBJ whole genome shotgun (WGS) entry which is preliminary data.</text>
</comment>
<dbReference type="AlphaFoldDB" id="A0A0G1AZK4"/>
<feature type="transmembrane region" description="Helical" evidence="1">
    <location>
        <begin position="21"/>
        <end position="48"/>
    </location>
</feature>